<keyword evidence="2" id="KW-0472">Membrane</keyword>
<dbReference type="SMART" id="SM00248">
    <property type="entry name" value="ANK"/>
    <property type="match status" value="5"/>
</dbReference>
<accession>A0A7J7G6U6</accession>
<comment type="caution">
    <text evidence="3">The sequence shown here is derived from an EMBL/GenBank/DDBJ whole genome shotgun (WGS) entry which is preliminary data.</text>
</comment>
<dbReference type="EMBL" id="JACBKZ010000013">
    <property type="protein sequence ID" value="KAF5936490.1"/>
    <property type="molecule type" value="Genomic_DNA"/>
</dbReference>
<evidence type="ECO:0000256" key="2">
    <source>
        <dbReference type="SAM" id="Phobius"/>
    </source>
</evidence>
<feature type="repeat" description="ANK" evidence="1">
    <location>
        <begin position="141"/>
        <end position="162"/>
    </location>
</feature>
<evidence type="ECO:0008006" key="5">
    <source>
        <dbReference type="Google" id="ProtNLM"/>
    </source>
</evidence>
<dbReference type="PANTHER" id="PTHR24128:SF24">
    <property type="entry name" value="ANKYRIN REPEAT PROTEIN"/>
    <property type="match status" value="1"/>
</dbReference>
<dbReference type="Proteomes" id="UP000593564">
    <property type="component" value="Unassembled WGS sequence"/>
</dbReference>
<protein>
    <recommendedName>
        <fullName evidence="5">PGG domain-containing protein</fullName>
    </recommendedName>
</protein>
<keyword evidence="4" id="KW-1185">Reference proteome</keyword>
<evidence type="ECO:0000313" key="3">
    <source>
        <dbReference type="EMBL" id="KAF5936490.1"/>
    </source>
</evidence>
<dbReference type="InterPro" id="IPR036770">
    <property type="entry name" value="Ankyrin_rpt-contain_sf"/>
</dbReference>
<dbReference type="PROSITE" id="PS50297">
    <property type="entry name" value="ANK_REP_REGION"/>
    <property type="match status" value="2"/>
</dbReference>
<sequence>MASTQQRLNTAAEEGDINGLYECIREDPHILDKIDDIPFVDTPLHIAAAAGSTDFASEMMNLKPSFGMKLNPDGLSPLHLALRNRHFETVRQLISFDKELIRVRGRQSYTALHYVALRNEFDWLAEFLCACPAAIEDRTIRGETALHIAVRRSNSEAFEVLLGWMRRTQRRKILNWTDNEGNTVLHIAVFTLQPQIVKPILDQNYINRNAQNFEGLTARDFAIELGESEARREILDMLFPEFLHGANINNTYSLGDFLKSGDGVLEGICGWIFRMRSGLSLGDPFLSLVRLVLSVLEVIHGWIARLGRSMKSAIYKRPLIPNLLLVICMFPVLIKNFNTITSTFGLSLPSRVLDNNHNLPISNTTAYNISSSSHTLGSLEVCPVVNFSHTLESLEVCPVVNFRAPRLVEVIESWLGPSNIKKKNTSNGEAVTFGNNFSLLFHNEVAFRIALLIMMSLIFRPSIVFLYCLTTILRISNDYISTSFSAGDIIDRLPLSALLACVFSFFVSSYWNEMIDLPSHRMKRLQMLQRLFDELN</sequence>
<feature type="transmembrane region" description="Helical" evidence="2">
    <location>
        <begin position="445"/>
        <end position="473"/>
    </location>
</feature>
<dbReference type="PROSITE" id="PS50088">
    <property type="entry name" value="ANK_REPEAT"/>
    <property type="match status" value="2"/>
</dbReference>
<feature type="repeat" description="ANK" evidence="1">
    <location>
        <begin position="73"/>
        <end position="95"/>
    </location>
</feature>
<dbReference type="InterPro" id="IPR002110">
    <property type="entry name" value="Ankyrin_rpt"/>
</dbReference>
<evidence type="ECO:0000256" key="1">
    <source>
        <dbReference type="PROSITE-ProRule" id="PRU00023"/>
    </source>
</evidence>
<dbReference type="AlphaFoldDB" id="A0A7J7G6U6"/>
<proteinExistence type="predicted"/>
<organism evidence="3 4">
    <name type="scientific">Camellia sinensis</name>
    <name type="common">Tea plant</name>
    <name type="synonym">Thea sinensis</name>
    <dbReference type="NCBI Taxonomy" id="4442"/>
    <lineage>
        <taxon>Eukaryota</taxon>
        <taxon>Viridiplantae</taxon>
        <taxon>Streptophyta</taxon>
        <taxon>Embryophyta</taxon>
        <taxon>Tracheophyta</taxon>
        <taxon>Spermatophyta</taxon>
        <taxon>Magnoliopsida</taxon>
        <taxon>eudicotyledons</taxon>
        <taxon>Gunneridae</taxon>
        <taxon>Pentapetalae</taxon>
        <taxon>asterids</taxon>
        <taxon>Ericales</taxon>
        <taxon>Theaceae</taxon>
        <taxon>Camellia</taxon>
    </lineage>
</organism>
<keyword evidence="1" id="KW-0040">ANK repeat</keyword>
<evidence type="ECO:0000313" key="4">
    <source>
        <dbReference type="Proteomes" id="UP000593564"/>
    </source>
</evidence>
<keyword evidence="2" id="KW-1133">Transmembrane helix</keyword>
<dbReference type="PANTHER" id="PTHR24128">
    <property type="entry name" value="HOMEOBOX PROTEIN WARIAI"/>
    <property type="match status" value="1"/>
</dbReference>
<dbReference type="Pfam" id="PF12796">
    <property type="entry name" value="Ank_2"/>
    <property type="match status" value="1"/>
</dbReference>
<reference evidence="3 4" key="2">
    <citation type="submission" date="2020-07" db="EMBL/GenBank/DDBJ databases">
        <title>Genome assembly of wild tea tree DASZ reveals pedigree and selection history of tea varieties.</title>
        <authorList>
            <person name="Zhang W."/>
        </authorList>
    </citation>
    <scope>NUCLEOTIDE SEQUENCE [LARGE SCALE GENOMIC DNA]</scope>
    <source>
        <strain evidence="4">cv. G240</strain>
        <tissue evidence="3">Leaf</tissue>
    </source>
</reference>
<gene>
    <name evidence="3" type="ORF">HYC85_027619</name>
</gene>
<dbReference type="SUPFAM" id="SSF48403">
    <property type="entry name" value="Ankyrin repeat"/>
    <property type="match status" value="1"/>
</dbReference>
<feature type="transmembrane region" description="Helical" evidence="2">
    <location>
        <begin position="493"/>
        <end position="511"/>
    </location>
</feature>
<reference evidence="4" key="1">
    <citation type="journal article" date="2020" name="Nat. Commun.">
        <title>Genome assembly of wild tea tree DASZ reveals pedigree and selection history of tea varieties.</title>
        <authorList>
            <person name="Zhang W."/>
            <person name="Zhang Y."/>
            <person name="Qiu H."/>
            <person name="Guo Y."/>
            <person name="Wan H."/>
            <person name="Zhang X."/>
            <person name="Scossa F."/>
            <person name="Alseekh S."/>
            <person name="Zhang Q."/>
            <person name="Wang P."/>
            <person name="Xu L."/>
            <person name="Schmidt M.H."/>
            <person name="Jia X."/>
            <person name="Li D."/>
            <person name="Zhu A."/>
            <person name="Guo F."/>
            <person name="Chen W."/>
            <person name="Ni D."/>
            <person name="Usadel B."/>
            <person name="Fernie A.R."/>
            <person name="Wen W."/>
        </authorList>
    </citation>
    <scope>NUCLEOTIDE SEQUENCE [LARGE SCALE GENOMIC DNA]</scope>
    <source>
        <strain evidence="4">cv. G240</strain>
    </source>
</reference>
<name>A0A7J7G6U6_CAMSI</name>
<dbReference type="Gene3D" id="1.25.40.20">
    <property type="entry name" value="Ankyrin repeat-containing domain"/>
    <property type="match status" value="1"/>
</dbReference>
<keyword evidence="2" id="KW-0812">Transmembrane</keyword>